<dbReference type="PANTHER" id="PTHR43802:SF1">
    <property type="entry name" value="IP11341P-RELATED"/>
    <property type="match status" value="1"/>
</dbReference>
<evidence type="ECO:0000313" key="3">
    <source>
        <dbReference type="Proteomes" id="UP000019146"/>
    </source>
</evidence>
<dbReference type="Pfam" id="PF00378">
    <property type="entry name" value="ECH_1"/>
    <property type="match status" value="1"/>
</dbReference>
<evidence type="ECO:0000256" key="1">
    <source>
        <dbReference type="ARBA" id="ARBA00005254"/>
    </source>
</evidence>
<dbReference type="EMBL" id="CP012747">
    <property type="protein sequence ID" value="ALL68528.1"/>
    <property type="molecule type" value="Genomic_DNA"/>
</dbReference>
<keyword evidence="2" id="KW-0456">Lyase</keyword>
<evidence type="ECO:0000313" key="2">
    <source>
        <dbReference type="EMBL" id="ALL68528.1"/>
    </source>
</evidence>
<dbReference type="InterPro" id="IPR029045">
    <property type="entry name" value="ClpP/crotonase-like_dom_sf"/>
</dbReference>
<dbReference type="SUPFAM" id="SSF52096">
    <property type="entry name" value="ClpP/crotonase"/>
    <property type="match status" value="1"/>
</dbReference>
<dbReference type="EC" id="4.2.1.149" evidence="2"/>
<proteinExistence type="inferred from homology"/>
<dbReference type="CDD" id="cd06558">
    <property type="entry name" value="crotonase-like"/>
    <property type="match status" value="1"/>
</dbReference>
<comment type="similarity">
    <text evidence="1">Belongs to the enoyl-CoA hydratase/isomerase family.</text>
</comment>
<dbReference type="PANTHER" id="PTHR43802">
    <property type="entry name" value="ENOYL-COA HYDRATASE"/>
    <property type="match status" value="1"/>
</dbReference>
<dbReference type="KEGG" id="bcai:K788_0000430"/>
<dbReference type="AlphaFoldDB" id="A0A0P0RIZ3"/>
<dbReference type="GO" id="GO:0016829">
    <property type="term" value="F:lyase activity"/>
    <property type="evidence" value="ECO:0007669"/>
    <property type="project" value="UniProtKB-KW"/>
</dbReference>
<name>A0A0P0RIZ3_9BURK</name>
<reference evidence="2 3" key="1">
    <citation type="journal article" date="2014" name="Genome Announc.">
        <title>Draft Genome Sequence of the Haloacid-Degrading Burkholderia caribensis Strain MBA4.</title>
        <authorList>
            <person name="Pan Y."/>
            <person name="Kong K.F."/>
            <person name="Tsang J.S."/>
        </authorList>
    </citation>
    <scope>NUCLEOTIDE SEQUENCE [LARGE SCALE GENOMIC DNA]</scope>
    <source>
        <strain evidence="2 3">MBA4</strain>
    </source>
</reference>
<sequence>MELDMKASQEGTIEIENRGSVRILTMCRPDKNNRVTQAMAEHATLAFEAARIEKSVSGVVLTGYGDVFCTGGDYLSAGGTSEGRLGFARAFSDMERAMTRLGKPLVGANNGNTHAGGFSLLTACDLAVTHEDATFGLPEIAHGLFPFLALAIVKDSLPKKVLWDMVYRARLLSAAEAQQFYLVNEIVPKDSVLERAVELAACTARWNRDIVSLGRDLYYNTRCSNPTEAVEQSRFALIAALKAMDESGLG</sequence>
<dbReference type="Gene3D" id="3.90.226.10">
    <property type="entry name" value="2-enoyl-CoA Hydratase, Chain A, domain 1"/>
    <property type="match status" value="1"/>
</dbReference>
<accession>A0A0P0RIZ3</accession>
<organism evidence="2 3">
    <name type="scientific">Paraburkholderia caribensis MBA4</name>
    <dbReference type="NCBI Taxonomy" id="1323664"/>
    <lineage>
        <taxon>Bacteria</taxon>
        <taxon>Pseudomonadati</taxon>
        <taxon>Pseudomonadota</taxon>
        <taxon>Betaproteobacteria</taxon>
        <taxon>Burkholderiales</taxon>
        <taxon>Burkholderiaceae</taxon>
        <taxon>Paraburkholderia</taxon>
    </lineage>
</organism>
<dbReference type="InterPro" id="IPR001753">
    <property type="entry name" value="Enoyl-CoA_hydra/iso"/>
</dbReference>
<dbReference type="Proteomes" id="UP000019146">
    <property type="component" value="Chromosome 2"/>
</dbReference>
<protein>
    <submittedName>
        <fullName evidence="2">Enoyl-CoA hydratase</fullName>
        <ecNumber evidence="2">4.2.1.149</ecNumber>
    </submittedName>
</protein>
<gene>
    <name evidence="2" type="ORF">K788_0000430</name>
</gene>